<gene>
    <name evidence="1" type="ORF">BYL167_LOCUS42299</name>
    <name evidence="2" type="ORF">GIL414_LOCUS42540</name>
    <name evidence="3" type="ORF">SMN809_LOCUS48986</name>
</gene>
<protein>
    <submittedName>
        <fullName evidence="3">Uncharacterized protein</fullName>
    </submittedName>
</protein>
<evidence type="ECO:0000313" key="2">
    <source>
        <dbReference type="EMBL" id="CAF4687650.1"/>
    </source>
</evidence>
<dbReference type="EMBL" id="CAJOBJ010123481">
    <property type="protein sequence ID" value="CAF4687650.1"/>
    <property type="molecule type" value="Genomic_DNA"/>
</dbReference>
<feature type="non-terminal residue" evidence="3">
    <location>
        <position position="80"/>
    </location>
</feature>
<reference evidence="3" key="1">
    <citation type="submission" date="2021-02" db="EMBL/GenBank/DDBJ databases">
        <authorList>
            <person name="Nowell W R."/>
        </authorList>
    </citation>
    <scope>NUCLEOTIDE SEQUENCE</scope>
</reference>
<dbReference type="AlphaFoldDB" id="A0A8S3BKU4"/>
<dbReference type="Proteomes" id="UP000681720">
    <property type="component" value="Unassembled WGS sequence"/>
</dbReference>
<dbReference type="Proteomes" id="UP000681967">
    <property type="component" value="Unassembled WGS sequence"/>
</dbReference>
<evidence type="ECO:0000313" key="3">
    <source>
        <dbReference type="EMBL" id="CAF4842166.1"/>
    </source>
</evidence>
<proteinExistence type="predicted"/>
<evidence type="ECO:0000313" key="4">
    <source>
        <dbReference type="Proteomes" id="UP000676336"/>
    </source>
</evidence>
<feature type="non-terminal residue" evidence="3">
    <location>
        <position position="1"/>
    </location>
</feature>
<dbReference type="EMBL" id="CAJOBH010109434">
    <property type="protein sequence ID" value="CAF4654006.1"/>
    <property type="molecule type" value="Genomic_DNA"/>
</dbReference>
<comment type="caution">
    <text evidence="3">The sequence shown here is derived from an EMBL/GenBank/DDBJ whole genome shotgun (WGS) entry which is preliminary data.</text>
</comment>
<accession>A0A8S3BKU4</accession>
<dbReference type="Proteomes" id="UP000676336">
    <property type="component" value="Unassembled WGS sequence"/>
</dbReference>
<name>A0A8S3BKU4_9BILA</name>
<sequence length="80" mass="9055">RQHSLSTVCSHLSEEQQSKCQTIVHLFSPHIEQLELGPGDNFCKELPLCQTPMSELQPAVPLKKHIEKEPLINQKLSETP</sequence>
<evidence type="ECO:0000313" key="1">
    <source>
        <dbReference type="EMBL" id="CAF4654006.1"/>
    </source>
</evidence>
<organism evidence="3 4">
    <name type="scientific">Rotaria magnacalcarata</name>
    <dbReference type="NCBI Taxonomy" id="392030"/>
    <lineage>
        <taxon>Eukaryota</taxon>
        <taxon>Metazoa</taxon>
        <taxon>Spiralia</taxon>
        <taxon>Gnathifera</taxon>
        <taxon>Rotifera</taxon>
        <taxon>Eurotatoria</taxon>
        <taxon>Bdelloidea</taxon>
        <taxon>Philodinida</taxon>
        <taxon>Philodinidae</taxon>
        <taxon>Rotaria</taxon>
    </lineage>
</organism>
<dbReference type="EMBL" id="CAJOBI010158740">
    <property type="protein sequence ID" value="CAF4842166.1"/>
    <property type="molecule type" value="Genomic_DNA"/>
</dbReference>